<dbReference type="Ensembl" id="ENSLCNT00005014791.1">
    <property type="protein sequence ID" value="ENSLCNP00005013214.1"/>
    <property type="gene ID" value="ENSLCNG00005008705.1"/>
</dbReference>
<dbReference type="AlphaFoldDB" id="A0A667GIK0"/>
<evidence type="ECO:0008006" key="3">
    <source>
        <dbReference type="Google" id="ProtNLM"/>
    </source>
</evidence>
<name>A0A667GIK0_LYNCA</name>
<evidence type="ECO:0000313" key="2">
    <source>
        <dbReference type="Proteomes" id="UP000472241"/>
    </source>
</evidence>
<dbReference type="InterPro" id="IPR052394">
    <property type="entry name" value="LRR-containing"/>
</dbReference>
<reference evidence="1" key="2">
    <citation type="submission" date="2025-09" db="UniProtKB">
        <authorList>
            <consortium name="Ensembl"/>
        </authorList>
    </citation>
    <scope>IDENTIFICATION</scope>
</reference>
<dbReference type="SUPFAM" id="SSF52047">
    <property type="entry name" value="RNI-like"/>
    <property type="match status" value="1"/>
</dbReference>
<organism evidence="1 2">
    <name type="scientific">Lynx canadensis</name>
    <name type="common">Canada lynx</name>
    <name type="synonym">Felis canadensis</name>
    <dbReference type="NCBI Taxonomy" id="61383"/>
    <lineage>
        <taxon>Eukaryota</taxon>
        <taxon>Metazoa</taxon>
        <taxon>Chordata</taxon>
        <taxon>Craniata</taxon>
        <taxon>Vertebrata</taxon>
        <taxon>Euteleostomi</taxon>
        <taxon>Mammalia</taxon>
        <taxon>Eutheria</taxon>
        <taxon>Laurasiatheria</taxon>
        <taxon>Carnivora</taxon>
        <taxon>Feliformia</taxon>
        <taxon>Felidae</taxon>
        <taxon>Felinae</taxon>
        <taxon>Lynx</taxon>
    </lineage>
</organism>
<evidence type="ECO:0000313" key="1">
    <source>
        <dbReference type="Ensembl" id="ENSLCNP00005013214.1"/>
    </source>
</evidence>
<dbReference type="Gene3D" id="3.80.10.10">
    <property type="entry name" value="Ribonuclease Inhibitor"/>
    <property type="match status" value="1"/>
</dbReference>
<dbReference type="Proteomes" id="UP000472241">
    <property type="component" value="Unplaced"/>
</dbReference>
<proteinExistence type="predicted"/>
<sequence>CHLEKPTQSHLGEIWGFLEFGSPPPASGRLPIRAALHHTHPQGHPQAEGTPGRSVLDTEKLFTTGQRELYLEACKLVGVVPVSYFIRNMEESYVNLNHHGLGPSGTKAIAIALVSNTSVVTLELADNCIMEEGTLSLVQMLQENYYLQDLVLCSIRKLCPHPLNPSSHPFPLPVATLACWLSQTRNF</sequence>
<dbReference type="PANTHER" id="PTHR24114:SF49">
    <property type="entry name" value="LEUCINE-RICH REPEAT-CONTAINING PROTEIN 74A"/>
    <property type="match status" value="1"/>
</dbReference>
<reference evidence="1" key="1">
    <citation type="submission" date="2025-08" db="UniProtKB">
        <authorList>
            <consortium name="Ensembl"/>
        </authorList>
    </citation>
    <scope>IDENTIFICATION</scope>
</reference>
<protein>
    <recommendedName>
        <fullName evidence="3">Leucine rich repeat containing 74A</fullName>
    </recommendedName>
</protein>
<dbReference type="InterPro" id="IPR032675">
    <property type="entry name" value="LRR_dom_sf"/>
</dbReference>
<keyword evidence="2" id="KW-1185">Reference proteome</keyword>
<dbReference type="PANTHER" id="PTHR24114">
    <property type="entry name" value="LEUCINE RICH REPEAT FAMILY PROTEIN"/>
    <property type="match status" value="1"/>
</dbReference>
<accession>A0A667GIK0</accession>